<evidence type="ECO:0000313" key="2">
    <source>
        <dbReference type="Proteomes" id="UP000008723"/>
    </source>
</evidence>
<organism evidence="1 2">
    <name type="scientific">Neisseria lactamica (strain 020-06)</name>
    <dbReference type="NCBI Taxonomy" id="489653"/>
    <lineage>
        <taxon>Bacteria</taxon>
        <taxon>Pseudomonadati</taxon>
        <taxon>Pseudomonadota</taxon>
        <taxon>Betaproteobacteria</taxon>
        <taxon>Neisseriales</taxon>
        <taxon>Neisseriaceae</taxon>
        <taxon>Neisseria</taxon>
    </lineage>
</organism>
<dbReference type="KEGG" id="nla:NLA_5970"/>
<dbReference type="EMBL" id="FN995097">
    <property type="protein sequence ID" value="CBN86834.1"/>
    <property type="molecule type" value="Genomic_DNA"/>
</dbReference>
<evidence type="ECO:0000313" key="1">
    <source>
        <dbReference type="EMBL" id="CBN86834.1"/>
    </source>
</evidence>
<sequence length="107" mass="11944">MNPEAVFRRCRRRMGISGKRKEENINSDDGIKKPLWCKKQETIAKLEQEAAKAGLSKTALIERLIGDLQAVTKNRPFCPSSDGIRKPPGLRPGGRLAILRTLFGFVP</sequence>
<name>E4ZBV7_NEIL0</name>
<reference evidence="1 2" key="1">
    <citation type="journal article" date="2010" name="BMC Genomics">
        <title>Independent evolution of the core and accessory gene sets in the genus Neisseria: insights gained from the genome of Neisseria lactamica isolate 020-06.</title>
        <authorList>
            <person name="Bennett J.S."/>
            <person name="Bentley S.D."/>
            <person name="Vernikos G.S."/>
            <person name="Quail M.A."/>
            <person name="Cherevach I."/>
            <person name="White B."/>
            <person name="Parkhill J."/>
            <person name="Maiden M.C."/>
        </authorList>
    </citation>
    <scope>NUCLEOTIDE SEQUENCE [LARGE SCALE GENOMIC DNA]</scope>
    <source>
        <strain evidence="1 2">020-06</strain>
    </source>
</reference>
<proteinExistence type="predicted"/>
<dbReference type="HOGENOM" id="CLU_2207205_0_0_4"/>
<accession>E4ZBV7</accession>
<protein>
    <submittedName>
        <fullName evidence="1">Uncharacterized protein</fullName>
    </submittedName>
</protein>
<gene>
    <name evidence="1" type="ordered locus">NLA_5970</name>
</gene>
<dbReference type="AlphaFoldDB" id="E4ZBV7"/>
<dbReference type="Proteomes" id="UP000008723">
    <property type="component" value="Chromosome"/>
</dbReference>